<dbReference type="EMBL" id="LT598488">
    <property type="protein sequence ID" value="SCW02144.1"/>
    <property type="molecule type" value="Genomic_DNA"/>
</dbReference>
<protein>
    <submittedName>
        <fullName evidence="2">LAFE_0E15170g1_1</fullName>
    </submittedName>
</protein>
<dbReference type="GO" id="GO:0016616">
    <property type="term" value="F:oxidoreductase activity, acting on the CH-OH group of donors, NAD or NADP as acceptor"/>
    <property type="evidence" value="ECO:0007669"/>
    <property type="project" value="TreeGrafter"/>
</dbReference>
<organism evidence="2 3">
    <name type="scientific">Lachancea fermentati</name>
    <name type="common">Zygosaccharomyces fermentati</name>
    <dbReference type="NCBI Taxonomy" id="4955"/>
    <lineage>
        <taxon>Eukaryota</taxon>
        <taxon>Fungi</taxon>
        <taxon>Dikarya</taxon>
        <taxon>Ascomycota</taxon>
        <taxon>Saccharomycotina</taxon>
        <taxon>Saccharomycetes</taxon>
        <taxon>Saccharomycetales</taxon>
        <taxon>Saccharomycetaceae</taxon>
        <taxon>Lachancea</taxon>
    </lineage>
</organism>
<dbReference type="Gene3D" id="3.40.50.720">
    <property type="entry name" value="NAD(P)-binding Rossmann-like Domain"/>
    <property type="match status" value="1"/>
</dbReference>
<keyword evidence="1" id="KW-1133">Transmembrane helix</keyword>
<gene>
    <name evidence="2" type="ORF">LAFE_0E15170G</name>
</gene>
<dbReference type="SUPFAM" id="SSF51735">
    <property type="entry name" value="NAD(P)-binding Rossmann-fold domains"/>
    <property type="match status" value="1"/>
</dbReference>
<keyword evidence="1" id="KW-0812">Transmembrane</keyword>
<dbReference type="PANTHER" id="PTHR45458">
    <property type="entry name" value="SHORT-CHAIN DEHYDROGENASE/REDUCTASE SDR"/>
    <property type="match status" value="1"/>
</dbReference>
<dbReference type="InterPro" id="IPR002347">
    <property type="entry name" value="SDR_fam"/>
</dbReference>
<keyword evidence="1" id="KW-0472">Membrane</keyword>
<dbReference type="AlphaFoldDB" id="A0A1G4ME79"/>
<dbReference type="OMA" id="KGRDNIH"/>
<proteinExistence type="predicted"/>
<evidence type="ECO:0000313" key="2">
    <source>
        <dbReference type="EMBL" id="SCW02144.1"/>
    </source>
</evidence>
<evidence type="ECO:0000313" key="3">
    <source>
        <dbReference type="Proteomes" id="UP000190831"/>
    </source>
</evidence>
<keyword evidence="3" id="KW-1185">Reference proteome</keyword>
<reference evidence="3" key="1">
    <citation type="submission" date="2016-03" db="EMBL/GenBank/DDBJ databases">
        <authorList>
            <person name="Devillers H."/>
        </authorList>
    </citation>
    <scope>NUCLEOTIDE SEQUENCE [LARGE SCALE GENOMIC DNA]</scope>
</reference>
<dbReference type="PRINTS" id="PR00081">
    <property type="entry name" value="GDHRDH"/>
</dbReference>
<dbReference type="InterPro" id="IPR036291">
    <property type="entry name" value="NAD(P)-bd_dom_sf"/>
</dbReference>
<dbReference type="Proteomes" id="UP000190831">
    <property type="component" value="Chromosome E"/>
</dbReference>
<dbReference type="Pfam" id="PF00106">
    <property type="entry name" value="adh_short"/>
    <property type="match status" value="1"/>
</dbReference>
<feature type="transmembrane region" description="Helical" evidence="1">
    <location>
        <begin position="143"/>
        <end position="161"/>
    </location>
</feature>
<accession>A0A1G4ME79</accession>
<sequence length="170" mass="19173">MSNQSKKTYFITGGNRGIGFNLVKLLSASKDNTVIASIRGPISSPKNTQLEQLKKGRDNIHVVQLDLTNENSINKIADEVKNTPFFEGIDVFISNSGISDAYYEVLTAPKDVWLEHHTTNVLGPIFTLQKLYPFLLMKRTRQLFFISSCAGSIGNFFLFLYPHMVSLRRL</sequence>
<dbReference type="OrthoDB" id="4096546at2759"/>
<dbReference type="InterPro" id="IPR052184">
    <property type="entry name" value="SDR_enzymes"/>
</dbReference>
<name>A0A1G4ME79_LACFM</name>
<dbReference type="PANTHER" id="PTHR45458:SF1">
    <property type="entry name" value="SHORT CHAIN DEHYDROGENASE"/>
    <property type="match status" value="1"/>
</dbReference>
<evidence type="ECO:0000256" key="1">
    <source>
        <dbReference type="SAM" id="Phobius"/>
    </source>
</evidence>